<evidence type="ECO:0000313" key="1">
    <source>
        <dbReference type="EMBL" id="CAF91268.1"/>
    </source>
</evidence>
<accession>Q4T764</accession>
<sequence>MLNTSLDLVRSSFPVNRNIPPREFLRLDGGTGCRKQMLVLEQLQHVRRTSDPLKRL</sequence>
<name>Q4T764_TETNG</name>
<proteinExistence type="predicted"/>
<protein>
    <submittedName>
        <fullName evidence="1">(spotted green pufferfish) hypothetical protein</fullName>
    </submittedName>
</protein>
<dbReference type="KEGG" id="tng:GSTEN00005903G001"/>
<gene>
    <name evidence="1" type="ORF">GSTENG00005903001</name>
</gene>
<dbReference type="AlphaFoldDB" id="Q4T764"/>
<reference evidence="1" key="2">
    <citation type="submission" date="2004-02" db="EMBL/GenBank/DDBJ databases">
        <authorList>
            <consortium name="Genoscope"/>
            <consortium name="Whitehead Institute Centre for Genome Research"/>
        </authorList>
    </citation>
    <scope>NUCLEOTIDE SEQUENCE</scope>
</reference>
<comment type="caution">
    <text evidence="1">The sequence shown here is derived from an EMBL/GenBank/DDBJ whole genome shotgun (WGS) entry which is preliminary data.</text>
</comment>
<dbReference type="EMBL" id="CAAE01008274">
    <property type="protein sequence ID" value="CAF91268.1"/>
    <property type="molecule type" value="Genomic_DNA"/>
</dbReference>
<reference evidence="1" key="1">
    <citation type="journal article" date="2004" name="Nature">
        <title>Genome duplication in the teleost fish Tetraodon nigroviridis reveals the early vertebrate proto-karyotype.</title>
        <authorList>
            <person name="Jaillon O."/>
            <person name="Aury J.-M."/>
            <person name="Brunet F."/>
            <person name="Petit J.-L."/>
            <person name="Stange-Thomann N."/>
            <person name="Mauceli E."/>
            <person name="Bouneau L."/>
            <person name="Fischer C."/>
            <person name="Ozouf-Costaz C."/>
            <person name="Bernot A."/>
            <person name="Nicaud S."/>
            <person name="Jaffe D."/>
            <person name="Fisher S."/>
            <person name="Lutfalla G."/>
            <person name="Dossat C."/>
            <person name="Segurens B."/>
            <person name="Dasilva C."/>
            <person name="Salanoubat M."/>
            <person name="Levy M."/>
            <person name="Boudet N."/>
            <person name="Castellano S."/>
            <person name="Anthouard V."/>
            <person name="Jubin C."/>
            <person name="Castelli V."/>
            <person name="Katinka M."/>
            <person name="Vacherie B."/>
            <person name="Biemont C."/>
            <person name="Skalli Z."/>
            <person name="Cattolico L."/>
            <person name="Poulain J."/>
            <person name="De Berardinis V."/>
            <person name="Cruaud C."/>
            <person name="Duprat S."/>
            <person name="Brottier P."/>
            <person name="Coutanceau J.-P."/>
            <person name="Gouzy J."/>
            <person name="Parra G."/>
            <person name="Lardier G."/>
            <person name="Chapple C."/>
            <person name="McKernan K.J."/>
            <person name="McEwan P."/>
            <person name="Bosak S."/>
            <person name="Kellis M."/>
            <person name="Volff J.-N."/>
            <person name="Guigo R."/>
            <person name="Zody M.C."/>
            <person name="Mesirov J."/>
            <person name="Lindblad-Toh K."/>
            <person name="Birren B."/>
            <person name="Nusbaum C."/>
            <person name="Kahn D."/>
            <person name="Robinson-Rechavi M."/>
            <person name="Laudet V."/>
            <person name="Schachter V."/>
            <person name="Quetier F."/>
            <person name="Saurin W."/>
            <person name="Scarpelli C."/>
            <person name="Wincker P."/>
            <person name="Lander E.S."/>
            <person name="Weissenbach J."/>
            <person name="Roest Crollius H."/>
        </authorList>
    </citation>
    <scope>NUCLEOTIDE SEQUENCE [LARGE SCALE GENOMIC DNA]</scope>
</reference>
<organism evidence="1">
    <name type="scientific">Tetraodon nigroviridis</name>
    <name type="common">Spotted green pufferfish</name>
    <name type="synonym">Chelonodon nigroviridis</name>
    <dbReference type="NCBI Taxonomy" id="99883"/>
    <lineage>
        <taxon>Eukaryota</taxon>
        <taxon>Metazoa</taxon>
        <taxon>Chordata</taxon>
        <taxon>Craniata</taxon>
        <taxon>Vertebrata</taxon>
        <taxon>Euteleostomi</taxon>
        <taxon>Actinopterygii</taxon>
        <taxon>Neopterygii</taxon>
        <taxon>Teleostei</taxon>
        <taxon>Neoteleostei</taxon>
        <taxon>Acanthomorphata</taxon>
        <taxon>Eupercaria</taxon>
        <taxon>Tetraodontiformes</taxon>
        <taxon>Tetradontoidea</taxon>
        <taxon>Tetraodontidae</taxon>
        <taxon>Tetraodon</taxon>
    </lineage>
</organism>